<dbReference type="Proteomes" id="UP000092627">
    <property type="component" value="Unassembled WGS sequence"/>
</dbReference>
<organism evidence="1 2">
    <name type="scientific">Marinomonas aquimarina</name>
    <dbReference type="NCBI Taxonomy" id="295068"/>
    <lineage>
        <taxon>Bacteria</taxon>
        <taxon>Pseudomonadati</taxon>
        <taxon>Pseudomonadota</taxon>
        <taxon>Gammaproteobacteria</taxon>
        <taxon>Oceanospirillales</taxon>
        <taxon>Oceanospirillaceae</taxon>
        <taxon>Marinomonas</taxon>
    </lineage>
</organism>
<dbReference type="RefSeq" id="WP_067210056.1">
    <property type="nucleotide sequence ID" value="NZ_FLOC01000012.1"/>
</dbReference>
<gene>
    <name evidence="1" type="ORF">MAQ5080_02210</name>
</gene>
<evidence type="ECO:0000313" key="1">
    <source>
        <dbReference type="EMBL" id="SBS32261.1"/>
    </source>
</evidence>
<name>A0A1A8TGH1_9GAMM</name>
<proteinExistence type="predicted"/>
<evidence type="ECO:0000313" key="2">
    <source>
        <dbReference type="Proteomes" id="UP000092627"/>
    </source>
</evidence>
<dbReference type="STRING" id="295068.MAQ5080_02210"/>
<dbReference type="AlphaFoldDB" id="A0A1A8TGH1"/>
<reference evidence="1 2" key="1">
    <citation type="submission" date="2016-06" db="EMBL/GenBank/DDBJ databases">
        <authorList>
            <person name="Kjaerup R.B."/>
            <person name="Dalgaard T.S."/>
            <person name="Juul-Madsen H.R."/>
        </authorList>
    </citation>
    <scope>NUCLEOTIDE SEQUENCE [LARGE SCALE GENOMIC DNA]</scope>
    <source>
        <strain evidence="1 2">CECT 5080</strain>
    </source>
</reference>
<dbReference type="EMBL" id="FLOC01000012">
    <property type="protein sequence ID" value="SBS32261.1"/>
    <property type="molecule type" value="Genomic_DNA"/>
</dbReference>
<accession>A0A1A8TGH1</accession>
<dbReference type="OrthoDB" id="5194627at2"/>
<sequence length="588" mass="66418">MPERLELTKNAQFYVPKNAVDDSILNEILGAASDNMEANSEYVINLFRSDRVVDEGDINYKCSIRVFPSTRPVYFIDEELEDRVFAFIILIEYQNYLAVFKKSCANISDVLKEHFTLIDSRDLSSTFNDDEVEFQKLALRNMTVSERAMRARSYEAADLKGLLSTHSAGRSIPYYLKFRQGAITKTISGTGRIVESSQRKTLDEIACWVKEQVDSIETPSDNNSFLESFAKKVELAEVLSMCEPSAILIESNPLYARIEKDRLPILYKASHGRNIKVSSRIVNSLFSALEQVYELDSGHNVVGREGCSKLRKNEKTLTLSSKILTKFRVTENGKDVTLQKFIVKNGFYSVTFSDPKFMYFMGSCFEDSSGISEISSILEILQPQNEIAAVTSEKGEFTNTSSEFDADSMFGVVEQLHAGDDYVFCDDFGIEWADHITLNKEDSSISFIHSKHGDISTSASNLHEVVGQGIKNLGYMYFNKEKMIERINGTFSNTYNNNRVQTNINRIRKGNPNDADAYLDGLLKDYKLHRKCILSCSFLSKSAVEAEFRKIQAGTPVRGHIVQLLWILSSFAHAVKDMNAIPIVYCNV</sequence>
<keyword evidence="2" id="KW-1185">Reference proteome</keyword>
<protein>
    <submittedName>
        <fullName evidence="1">Uncharacterized protein</fullName>
    </submittedName>
</protein>